<evidence type="ECO:0000259" key="3">
    <source>
        <dbReference type="PROSITE" id="PS50157"/>
    </source>
</evidence>
<dbReference type="EMBL" id="JAVHNS010000012">
    <property type="protein sequence ID" value="KAK6338476.1"/>
    <property type="molecule type" value="Genomic_DNA"/>
</dbReference>
<protein>
    <recommendedName>
        <fullName evidence="3">C2H2-type domain-containing protein</fullName>
    </recommendedName>
</protein>
<evidence type="ECO:0000313" key="5">
    <source>
        <dbReference type="Proteomes" id="UP001373714"/>
    </source>
</evidence>
<comment type="caution">
    <text evidence="4">The sequence shown here is derived from an EMBL/GenBank/DDBJ whole genome shotgun (WGS) entry which is preliminary data.</text>
</comment>
<sequence>MATQPCDMFDSFEELLSRDMELGDMEPGDFDFFLKYPTSTPEGHLETSGQVDSPNYANPAEVSPESQVDPSNPSPPLEGGAPSQHLLSANTSALPPVEVENSDSTNAEHSAADPVGAQQSAGIRKPRISRKLKTKICKDYSKFQCLESFTNQKKLDAHIKKVHGIILHKCRNAGCNSSFSRRDNLRSHQKKCRPDPENEEMKHTHVPPPSLPDDSQPPEPKRRRTETEYLPTTPPKLTPQCNSVGSSVSHPAGNQGAIEIGGLLTPLSSQKESPSASGSPYCTEADPVISENSDSRRIADLENQVKLLKDKLKVSEQQKDDAHHESQVWRKKFHKLRRSCECPPSTG</sequence>
<keyword evidence="1" id="KW-0863">Zinc-finger</keyword>
<evidence type="ECO:0000256" key="2">
    <source>
        <dbReference type="SAM" id="MobiDB-lite"/>
    </source>
</evidence>
<keyword evidence="5" id="KW-1185">Reference proteome</keyword>
<feature type="region of interest" description="Disordered" evidence="2">
    <location>
        <begin position="22"/>
        <end position="127"/>
    </location>
</feature>
<proteinExistence type="predicted"/>
<feature type="region of interest" description="Disordered" evidence="2">
    <location>
        <begin position="177"/>
        <end position="287"/>
    </location>
</feature>
<dbReference type="AlphaFoldDB" id="A0AAV9UAX3"/>
<keyword evidence="1" id="KW-0862">Zinc</keyword>
<keyword evidence="1" id="KW-0479">Metal-binding</keyword>
<feature type="compositionally biased region" description="Polar residues" evidence="2">
    <location>
        <begin position="239"/>
        <end position="249"/>
    </location>
</feature>
<name>A0AAV9UAX3_9PEZI</name>
<feature type="compositionally biased region" description="Pro residues" evidence="2">
    <location>
        <begin position="206"/>
        <end position="218"/>
    </location>
</feature>
<dbReference type="Gene3D" id="3.30.160.60">
    <property type="entry name" value="Classic Zinc Finger"/>
    <property type="match status" value="1"/>
</dbReference>
<gene>
    <name evidence="4" type="ORF">TWF730_002539</name>
</gene>
<feature type="compositionally biased region" description="Basic and acidic residues" evidence="2">
    <location>
        <begin position="314"/>
        <end position="328"/>
    </location>
</feature>
<evidence type="ECO:0000313" key="4">
    <source>
        <dbReference type="EMBL" id="KAK6338476.1"/>
    </source>
</evidence>
<accession>A0AAV9UAX3</accession>
<feature type="compositionally biased region" description="Basic and acidic residues" evidence="2">
    <location>
        <begin position="180"/>
        <end position="203"/>
    </location>
</feature>
<dbReference type="GO" id="GO:0008270">
    <property type="term" value="F:zinc ion binding"/>
    <property type="evidence" value="ECO:0007669"/>
    <property type="project" value="UniProtKB-KW"/>
</dbReference>
<dbReference type="PROSITE" id="PS50157">
    <property type="entry name" value="ZINC_FINGER_C2H2_2"/>
    <property type="match status" value="1"/>
</dbReference>
<reference evidence="4 5" key="1">
    <citation type="submission" date="2019-10" db="EMBL/GenBank/DDBJ databases">
        <authorList>
            <person name="Palmer J.M."/>
        </authorList>
    </citation>
    <scope>NUCLEOTIDE SEQUENCE [LARGE SCALE GENOMIC DNA]</scope>
    <source>
        <strain evidence="4 5">TWF730</strain>
    </source>
</reference>
<organism evidence="4 5">
    <name type="scientific">Orbilia blumenaviensis</name>
    <dbReference type="NCBI Taxonomy" id="1796055"/>
    <lineage>
        <taxon>Eukaryota</taxon>
        <taxon>Fungi</taxon>
        <taxon>Dikarya</taxon>
        <taxon>Ascomycota</taxon>
        <taxon>Pezizomycotina</taxon>
        <taxon>Orbiliomycetes</taxon>
        <taxon>Orbiliales</taxon>
        <taxon>Orbiliaceae</taxon>
        <taxon>Orbilia</taxon>
    </lineage>
</organism>
<feature type="compositionally biased region" description="Polar residues" evidence="2">
    <location>
        <begin position="37"/>
        <end position="56"/>
    </location>
</feature>
<dbReference type="Proteomes" id="UP001373714">
    <property type="component" value="Unassembled WGS sequence"/>
</dbReference>
<evidence type="ECO:0000256" key="1">
    <source>
        <dbReference type="PROSITE-ProRule" id="PRU00042"/>
    </source>
</evidence>
<dbReference type="SUPFAM" id="SSF57667">
    <property type="entry name" value="beta-beta-alpha zinc fingers"/>
    <property type="match status" value="1"/>
</dbReference>
<feature type="compositionally biased region" description="Polar residues" evidence="2">
    <location>
        <begin position="266"/>
        <end position="280"/>
    </location>
</feature>
<feature type="region of interest" description="Disordered" evidence="2">
    <location>
        <begin position="314"/>
        <end position="347"/>
    </location>
</feature>
<feature type="domain" description="C2H2-type" evidence="3">
    <location>
        <begin position="168"/>
        <end position="208"/>
    </location>
</feature>
<dbReference type="InterPro" id="IPR036236">
    <property type="entry name" value="Znf_C2H2_sf"/>
</dbReference>
<dbReference type="InterPro" id="IPR013087">
    <property type="entry name" value="Znf_C2H2_type"/>
</dbReference>